<accession>A0A8H7P530</accession>
<dbReference type="Proteomes" id="UP000639403">
    <property type="component" value="Unassembled WGS sequence"/>
</dbReference>
<name>A0A8H7P530_9APHY</name>
<feature type="region of interest" description="Disordered" evidence="1">
    <location>
        <begin position="20"/>
        <end position="46"/>
    </location>
</feature>
<evidence type="ECO:0000313" key="2">
    <source>
        <dbReference type="EMBL" id="KAF9816942.1"/>
    </source>
</evidence>
<dbReference type="EMBL" id="JADOXO010000050">
    <property type="protein sequence ID" value="KAF9816942.1"/>
    <property type="molecule type" value="Genomic_DNA"/>
</dbReference>
<protein>
    <submittedName>
        <fullName evidence="2">Uncharacterized protein</fullName>
    </submittedName>
</protein>
<gene>
    <name evidence="2" type="ORF">IEO21_03816</name>
</gene>
<reference evidence="2" key="1">
    <citation type="submission" date="2020-11" db="EMBL/GenBank/DDBJ databases">
        <authorList>
            <person name="Koelle M."/>
            <person name="Horta M.A.C."/>
            <person name="Nowrousian M."/>
            <person name="Ohm R.A."/>
            <person name="Benz P."/>
            <person name="Pilgard A."/>
        </authorList>
    </citation>
    <scope>NUCLEOTIDE SEQUENCE</scope>
    <source>
        <strain evidence="2">FPRL280</strain>
    </source>
</reference>
<feature type="region of interest" description="Disordered" evidence="1">
    <location>
        <begin position="52"/>
        <end position="71"/>
    </location>
</feature>
<dbReference type="AlphaFoldDB" id="A0A8H7P530"/>
<reference evidence="2" key="2">
    <citation type="journal article" name="Front. Microbiol.">
        <title>Degradative Capacity of Two Strains of Rhodonia placenta: From Phenotype to Genotype.</title>
        <authorList>
            <person name="Kolle M."/>
            <person name="Horta M.A.C."/>
            <person name="Nowrousian M."/>
            <person name="Ohm R.A."/>
            <person name="Benz J.P."/>
            <person name="Pilgard A."/>
        </authorList>
    </citation>
    <scope>NUCLEOTIDE SEQUENCE</scope>
    <source>
        <strain evidence="2">FPRL280</strain>
    </source>
</reference>
<evidence type="ECO:0000256" key="1">
    <source>
        <dbReference type="SAM" id="MobiDB-lite"/>
    </source>
</evidence>
<sequence>MAVVKVVQDPAVPRDDTYRRSTIHTRPGKPANSVFKPTPGEKQVAARPVTKSKLLGLGGPGGGSSKLSGRPAAAAKPMLTFRPLPGGSQFAAQPRIVPQPVAAAAASHIHN</sequence>
<comment type="caution">
    <text evidence="2">The sequence shown here is derived from an EMBL/GenBank/DDBJ whole genome shotgun (WGS) entry which is preliminary data.</text>
</comment>
<organism evidence="2 3">
    <name type="scientific">Rhodonia placenta</name>
    <dbReference type="NCBI Taxonomy" id="104341"/>
    <lineage>
        <taxon>Eukaryota</taxon>
        <taxon>Fungi</taxon>
        <taxon>Dikarya</taxon>
        <taxon>Basidiomycota</taxon>
        <taxon>Agaricomycotina</taxon>
        <taxon>Agaricomycetes</taxon>
        <taxon>Polyporales</taxon>
        <taxon>Adustoporiaceae</taxon>
        <taxon>Rhodonia</taxon>
    </lineage>
</organism>
<evidence type="ECO:0000313" key="3">
    <source>
        <dbReference type="Proteomes" id="UP000639403"/>
    </source>
</evidence>
<proteinExistence type="predicted"/>